<evidence type="ECO:0000313" key="2">
    <source>
        <dbReference type="Proteomes" id="UP000269154"/>
    </source>
</evidence>
<dbReference type="AlphaFoldDB" id="A0A3N6QH36"/>
<keyword evidence="2" id="KW-1185">Reference proteome</keyword>
<organism evidence="1 2">
    <name type="scientific">Okeania hirsuta</name>
    <dbReference type="NCBI Taxonomy" id="1458930"/>
    <lineage>
        <taxon>Bacteria</taxon>
        <taxon>Bacillati</taxon>
        <taxon>Cyanobacteriota</taxon>
        <taxon>Cyanophyceae</taxon>
        <taxon>Oscillatoriophycideae</taxon>
        <taxon>Oscillatoriales</taxon>
        <taxon>Microcoleaceae</taxon>
        <taxon>Okeania</taxon>
    </lineage>
</organism>
<dbReference type="OrthoDB" id="427196at2"/>
<proteinExistence type="predicted"/>
<comment type="caution">
    <text evidence="1">The sequence shown here is derived from an EMBL/GenBank/DDBJ whole genome shotgun (WGS) entry which is preliminary data.</text>
</comment>
<reference evidence="1 2" key="1">
    <citation type="journal article" date="2018" name="ACS Chem. Biol.">
        <title>Ketoreductase domain dysfunction expands chemodiversity: malyngamide biosynthesis in the cyanobacterium Okeania hirsuta.</title>
        <authorList>
            <person name="Moss N.A."/>
            <person name="Leao T."/>
            <person name="Rankin M."/>
            <person name="McCullough T.M."/>
            <person name="Qu P."/>
            <person name="Korobeynikov A."/>
            <person name="Smith J.L."/>
            <person name="Gerwick L."/>
            <person name="Gerwick W.H."/>
        </authorList>
    </citation>
    <scope>NUCLEOTIDE SEQUENCE [LARGE SCALE GENOMIC DNA]</scope>
    <source>
        <strain evidence="1 2">PAB10Feb10-1</strain>
    </source>
</reference>
<dbReference type="EMBL" id="RCBY01000004">
    <property type="protein sequence ID" value="RQH56556.1"/>
    <property type="molecule type" value="Genomic_DNA"/>
</dbReference>
<dbReference type="Proteomes" id="UP000269154">
    <property type="component" value="Unassembled WGS sequence"/>
</dbReference>
<gene>
    <name evidence="1" type="ORF">D5R40_01565</name>
</gene>
<protein>
    <submittedName>
        <fullName evidence="1">Uncharacterized protein</fullName>
    </submittedName>
</protein>
<sequence>MSVSKEEAKQLLERLIFDKERPKDWVQDVWGMSPTLGETAAKLLDVFDVLITSCPEAELNDVLQTFDTELKELFDEDSEAS</sequence>
<dbReference type="RefSeq" id="WP_124146350.1">
    <property type="nucleotide sequence ID" value="NZ_CAWOKI010000150.1"/>
</dbReference>
<name>A0A3N6QH36_9CYAN</name>
<evidence type="ECO:0000313" key="1">
    <source>
        <dbReference type="EMBL" id="RQH56556.1"/>
    </source>
</evidence>
<accession>A0A3N6QH36</accession>